<evidence type="ECO:0000259" key="1">
    <source>
        <dbReference type="Pfam" id="PF01243"/>
    </source>
</evidence>
<dbReference type="Proteomes" id="UP000831787">
    <property type="component" value="Chromosome"/>
</dbReference>
<dbReference type="InterPro" id="IPR011576">
    <property type="entry name" value="Pyridox_Oxase_N"/>
</dbReference>
<evidence type="ECO:0000313" key="2">
    <source>
        <dbReference type="EMBL" id="UOQ44403.1"/>
    </source>
</evidence>
<sequence>MDQQELKKKVYNILDQHTVGTLATVRNNKPYSRFMTFSNDDEFTFYAPTHADTHKTEEIEENPNVHILIGYEGHGFGDSYLEVEGQAKIRDDQKIKDWLWSEDMERWFTSKQDNDYIVLEIYPESIRLMNAEGNTPATLEM</sequence>
<dbReference type="InterPro" id="IPR012349">
    <property type="entry name" value="Split_barrel_FMN-bd"/>
</dbReference>
<dbReference type="Gene3D" id="2.30.110.10">
    <property type="entry name" value="Electron Transport, Fmn-binding Protein, Chain A"/>
    <property type="match status" value="1"/>
</dbReference>
<organism evidence="2 3">
    <name type="scientific">Halobacillus salinarum</name>
    <dbReference type="NCBI Taxonomy" id="2932257"/>
    <lineage>
        <taxon>Bacteria</taxon>
        <taxon>Bacillati</taxon>
        <taxon>Bacillota</taxon>
        <taxon>Bacilli</taxon>
        <taxon>Bacillales</taxon>
        <taxon>Bacillaceae</taxon>
        <taxon>Halobacillus</taxon>
    </lineage>
</organism>
<dbReference type="Pfam" id="PF01243">
    <property type="entry name" value="PNPOx_N"/>
    <property type="match status" value="1"/>
</dbReference>
<proteinExistence type="predicted"/>
<dbReference type="PANTHER" id="PTHR34818">
    <property type="entry name" value="PROTEIN BLI-3"/>
    <property type="match status" value="1"/>
</dbReference>
<dbReference type="RefSeq" id="WP_244710333.1">
    <property type="nucleotide sequence ID" value="NZ_CP095073.1"/>
</dbReference>
<evidence type="ECO:0000313" key="3">
    <source>
        <dbReference type="Proteomes" id="UP000831787"/>
    </source>
</evidence>
<protein>
    <submittedName>
        <fullName evidence="2">Pyridoxamine 5'-phosphate oxidase family protein</fullName>
    </submittedName>
</protein>
<accession>A0ABY4EKL8</accession>
<name>A0ABY4EKL8_9BACI</name>
<dbReference type="SUPFAM" id="SSF50475">
    <property type="entry name" value="FMN-binding split barrel"/>
    <property type="match status" value="1"/>
</dbReference>
<gene>
    <name evidence="2" type="ORF">MUN89_21695</name>
</gene>
<feature type="domain" description="Pyridoxamine 5'-phosphate oxidase N-terminal" evidence="1">
    <location>
        <begin position="7"/>
        <end position="129"/>
    </location>
</feature>
<keyword evidence="3" id="KW-1185">Reference proteome</keyword>
<reference evidence="2 3" key="1">
    <citation type="submission" date="2022-04" db="EMBL/GenBank/DDBJ databases">
        <title>Halobacillus sp. isolated from saltern.</title>
        <authorList>
            <person name="Won M."/>
            <person name="Lee C.-M."/>
            <person name="Woen H.-Y."/>
            <person name="Kwon S.-W."/>
        </authorList>
    </citation>
    <scope>NUCLEOTIDE SEQUENCE [LARGE SCALE GENOMIC DNA]</scope>
    <source>
        <strain evidence="2 3">SSBR10-3</strain>
    </source>
</reference>
<dbReference type="EMBL" id="CP095073">
    <property type="protein sequence ID" value="UOQ44403.1"/>
    <property type="molecule type" value="Genomic_DNA"/>
</dbReference>
<dbReference type="PANTHER" id="PTHR34818:SF1">
    <property type="entry name" value="PROTEIN BLI-3"/>
    <property type="match status" value="1"/>
</dbReference>
<dbReference type="InterPro" id="IPR052917">
    <property type="entry name" value="Stress-Dev_Protein"/>
</dbReference>